<evidence type="ECO:0000259" key="5">
    <source>
        <dbReference type="PROSITE" id="PS51898"/>
    </source>
</evidence>
<name>A0ABS2ZCT8_9BACL</name>
<protein>
    <submittedName>
        <fullName evidence="7">Tyrosine-type recombinase/integrase</fullName>
    </submittedName>
</protein>
<feature type="domain" description="Core-binding (CB)" evidence="6">
    <location>
        <begin position="5"/>
        <end position="95"/>
    </location>
</feature>
<dbReference type="Pfam" id="PF00589">
    <property type="entry name" value="Phage_integrase"/>
    <property type="match status" value="1"/>
</dbReference>
<dbReference type="InterPro" id="IPR002104">
    <property type="entry name" value="Integrase_catalytic"/>
</dbReference>
<dbReference type="RefSeq" id="WP_188402618.1">
    <property type="nucleotide sequence ID" value="NZ_BMCE01000002.1"/>
</dbReference>
<organism evidence="7 8">
    <name type="scientific">Fictibacillus barbaricus</name>
    <dbReference type="NCBI Taxonomy" id="182136"/>
    <lineage>
        <taxon>Bacteria</taxon>
        <taxon>Bacillati</taxon>
        <taxon>Bacillota</taxon>
        <taxon>Bacilli</taxon>
        <taxon>Bacillales</taxon>
        <taxon>Fictibacillaceae</taxon>
        <taxon>Fictibacillus</taxon>
    </lineage>
</organism>
<feature type="domain" description="Tyr recombinase" evidence="5">
    <location>
        <begin position="119"/>
        <end position="332"/>
    </location>
</feature>
<evidence type="ECO:0000256" key="3">
    <source>
        <dbReference type="ARBA" id="ARBA00023172"/>
    </source>
</evidence>
<sequence>MEEYPHLPEYADSFITHLHKKGRKSSTIKRYHYDLLDFFAWVRVMKKTDDLSVIKKIDAMLLNEYFLFLSEQREYSVATSKRVFTVIKSLFQFLQGNRSIQHNPFTEIQQNQKEDIHFLEEDFVTEDEFETLFQTLSSYEGLTEKQQKYRHLLIKRNEAIVSLLYFYGLTLQEVTNIEMKHVNFTQQEITVINKSESRLIPLDEKTHHLLYEYKEDIPDAIRPRTYSSDRFFIAFDYQRGTFRFDYSKYEPKPLTVIAIQKMLRQEIRRSGIRKGISSHHLRRTAILNFLKSGRSEEEVQMWFGLKSHLTLQRYEAYLQKSIHAEPNKNSLKT</sequence>
<proteinExistence type="predicted"/>
<evidence type="ECO:0000256" key="1">
    <source>
        <dbReference type="ARBA" id="ARBA00022908"/>
    </source>
</evidence>
<keyword evidence="1" id="KW-0229">DNA integration</keyword>
<dbReference type="InterPro" id="IPR004107">
    <property type="entry name" value="Integrase_SAM-like_N"/>
</dbReference>
<dbReference type="Gene3D" id="1.10.443.10">
    <property type="entry name" value="Intergrase catalytic core"/>
    <property type="match status" value="1"/>
</dbReference>
<accession>A0ABS2ZCT8</accession>
<evidence type="ECO:0000313" key="8">
    <source>
        <dbReference type="Proteomes" id="UP001319060"/>
    </source>
</evidence>
<dbReference type="PROSITE" id="PS51898">
    <property type="entry name" value="TYR_RECOMBINASE"/>
    <property type="match status" value="1"/>
</dbReference>
<evidence type="ECO:0000256" key="2">
    <source>
        <dbReference type="ARBA" id="ARBA00023125"/>
    </source>
</evidence>
<dbReference type="InterPro" id="IPR010998">
    <property type="entry name" value="Integrase_recombinase_N"/>
</dbReference>
<dbReference type="EMBL" id="JAFHKS010000043">
    <property type="protein sequence ID" value="MBN3545760.1"/>
    <property type="molecule type" value="Genomic_DNA"/>
</dbReference>
<dbReference type="Gene3D" id="1.10.150.130">
    <property type="match status" value="1"/>
</dbReference>
<dbReference type="PANTHER" id="PTHR30349:SF86">
    <property type="entry name" value="INTEGRASE_RECOMBINASE AQ_AA09-RELATED"/>
    <property type="match status" value="1"/>
</dbReference>
<dbReference type="InterPro" id="IPR011010">
    <property type="entry name" value="DNA_brk_join_enz"/>
</dbReference>
<dbReference type="Proteomes" id="UP001319060">
    <property type="component" value="Unassembled WGS sequence"/>
</dbReference>
<comment type="caution">
    <text evidence="7">The sequence shown here is derived from an EMBL/GenBank/DDBJ whole genome shotgun (WGS) entry which is preliminary data.</text>
</comment>
<dbReference type="PROSITE" id="PS51900">
    <property type="entry name" value="CB"/>
    <property type="match status" value="1"/>
</dbReference>
<dbReference type="InterPro" id="IPR050090">
    <property type="entry name" value="Tyrosine_recombinase_XerCD"/>
</dbReference>
<evidence type="ECO:0000256" key="4">
    <source>
        <dbReference type="PROSITE-ProRule" id="PRU01248"/>
    </source>
</evidence>
<dbReference type="InterPro" id="IPR044068">
    <property type="entry name" value="CB"/>
</dbReference>
<dbReference type="PANTHER" id="PTHR30349">
    <property type="entry name" value="PHAGE INTEGRASE-RELATED"/>
    <property type="match status" value="1"/>
</dbReference>
<dbReference type="SUPFAM" id="SSF56349">
    <property type="entry name" value="DNA breaking-rejoining enzymes"/>
    <property type="match status" value="1"/>
</dbReference>
<dbReference type="Pfam" id="PF02899">
    <property type="entry name" value="Phage_int_SAM_1"/>
    <property type="match status" value="1"/>
</dbReference>
<keyword evidence="2 4" id="KW-0238">DNA-binding</keyword>
<reference evidence="7 8" key="1">
    <citation type="submission" date="2021-01" db="EMBL/GenBank/DDBJ databases">
        <title>Genome Sequencing of Type Strains.</title>
        <authorList>
            <person name="Lemaire J.F."/>
            <person name="Inderbitzin P."/>
            <person name="Collins S.B."/>
            <person name="Wespe N."/>
            <person name="Knight-Connoni V."/>
        </authorList>
    </citation>
    <scope>NUCLEOTIDE SEQUENCE [LARGE SCALE GENOMIC DNA]</scope>
    <source>
        <strain evidence="7 8">DSM 14730</strain>
    </source>
</reference>
<keyword evidence="8" id="KW-1185">Reference proteome</keyword>
<evidence type="ECO:0000259" key="6">
    <source>
        <dbReference type="PROSITE" id="PS51900"/>
    </source>
</evidence>
<dbReference type="CDD" id="cd00397">
    <property type="entry name" value="DNA_BRE_C"/>
    <property type="match status" value="1"/>
</dbReference>
<keyword evidence="3" id="KW-0233">DNA recombination</keyword>
<gene>
    <name evidence="7" type="ORF">JYA64_10685</name>
</gene>
<dbReference type="InterPro" id="IPR013762">
    <property type="entry name" value="Integrase-like_cat_sf"/>
</dbReference>
<evidence type="ECO:0000313" key="7">
    <source>
        <dbReference type="EMBL" id="MBN3545760.1"/>
    </source>
</evidence>